<name>A0A0C2JDS3_THEKT</name>
<gene>
    <name evidence="1" type="ORF">RF11_07661</name>
</gene>
<reference evidence="1 2" key="1">
    <citation type="journal article" date="2014" name="Genome Biol. Evol.">
        <title>The genome of the myxosporean Thelohanellus kitauei shows adaptations to nutrient acquisition within its fish host.</title>
        <authorList>
            <person name="Yang Y."/>
            <person name="Xiong J."/>
            <person name="Zhou Z."/>
            <person name="Huo F."/>
            <person name="Miao W."/>
            <person name="Ran C."/>
            <person name="Liu Y."/>
            <person name="Zhang J."/>
            <person name="Feng J."/>
            <person name="Wang M."/>
            <person name="Wang M."/>
            <person name="Wang L."/>
            <person name="Yao B."/>
        </authorList>
    </citation>
    <scope>NUCLEOTIDE SEQUENCE [LARGE SCALE GENOMIC DNA]</scope>
    <source>
        <strain evidence="1">Wuqing</strain>
    </source>
</reference>
<comment type="caution">
    <text evidence="1">The sequence shown here is derived from an EMBL/GenBank/DDBJ whole genome shotgun (WGS) entry which is preliminary data.</text>
</comment>
<accession>A0A0C2JDS3</accession>
<keyword evidence="2" id="KW-1185">Reference proteome</keyword>
<proteinExistence type="predicted"/>
<dbReference type="AlphaFoldDB" id="A0A0C2JDS3"/>
<organism evidence="1 2">
    <name type="scientific">Thelohanellus kitauei</name>
    <name type="common">Myxosporean</name>
    <dbReference type="NCBI Taxonomy" id="669202"/>
    <lineage>
        <taxon>Eukaryota</taxon>
        <taxon>Metazoa</taxon>
        <taxon>Cnidaria</taxon>
        <taxon>Myxozoa</taxon>
        <taxon>Myxosporea</taxon>
        <taxon>Bivalvulida</taxon>
        <taxon>Platysporina</taxon>
        <taxon>Myxobolidae</taxon>
        <taxon>Thelohanellus</taxon>
    </lineage>
</organism>
<protein>
    <submittedName>
        <fullName evidence="1">Uncharacterized protein</fullName>
    </submittedName>
</protein>
<dbReference type="EMBL" id="JWZT01003221">
    <property type="protein sequence ID" value="KII67353.1"/>
    <property type="molecule type" value="Genomic_DNA"/>
</dbReference>
<dbReference type="Proteomes" id="UP000031668">
    <property type="component" value="Unassembled WGS sequence"/>
</dbReference>
<evidence type="ECO:0000313" key="2">
    <source>
        <dbReference type="Proteomes" id="UP000031668"/>
    </source>
</evidence>
<evidence type="ECO:0000313" key="1">
    <source>
        <dbReference type="EMBL" id="KII67353.1"/>
    </source>
</evidence>
<sequence>MAQHPSHLFIIFQRISNSYINNSKHVSCYAFIKRSSKFKLHIEKRTSNEKKSFIIPRFYVIQYPNIRPIYLKHFNQQLLIKFYSNRGHFCLIYLKFLLSNS</sequence>